<comment type="caution">
    <text evidence="2">The sequence shown here is derived from an EMBL/GenBank/DDBJ whole genome shotgun (WGS) entry which is preliminary data.</text>
</comment>
<dbReference type="AlphaFoldDB" id="A0A550BRK6"/>
<feature type="compositionally biased region" description="Basic residues" evidence="1">
    <location>
        <begin position="410"/>
        <end position="421"/>
    </location>
</feature>
<reference evidence="2 3" key="1">
    <citation type="journal article" date="2019" name="New Phytol.">
        <title>Comparative genomics reveals unique wood-decay strategies and fruiting body development in the Schizophyllaceae.</title>
        <authorList>
            <person name="Almasi E."/>
            <person name="Sahu N."/>
            <person name="Krizsan K."/>
            <person name="Balint B."/>
            <person name="Kovacs G.M."/>
            <person name="Kiss B."/>
            <person name="Cseklye J."/>
            <person name="Drula E."/>
            <person name="Henrissat B."/>
            <person name="Nagy I."/>
            <person name="Chovatia M."/>
            <person name="Adam C."/>
            <person name="LaButti K."/>
            <person name="Lipzen A."/>
            <person name="Riley R."/>
            <person name="Grigoriev I.V."/>
            <person name="Nagy L.G."/>
        </authorList>
    </citation>
    <scope>NUCLEOTIDE SEQUENCE [LARGE SCALE GENOMIC DNA]</scope>
    <source>
        <strain evidence="2 3">NL-1724</strain>
    </source>
</reference>
<feature type="region of interest" description="Disordered" evidence="1">
    <location>
        <begin position="278"/>
        <end position="303"/>
    </location>
</feature>
<name>A0A550BRK6_9AGAR</name>
<dbReference type="Proteomes" id="UP000320762">
    <property type="component" value="Unassembled WGS sequence"/>
</dbReference>
<dbReference type="OrthoDB" id="2687259at2759"/>
<feature type="region of interest" description="Disordered" evidence="1">
    <location>
        <begin position="382"/>
        <end position="423"/>
    </location>
</feature>
<feature type="region of interest" description="Disordered" evidence="1">
    <location>
        <begin position="694"/>
        <end position="730"/>
    </location>
</feature>
<dbReference type="Pfam" id="PF18759">
    <property type="entry name" value="Plavaka"/>
    <property type="match status" value="1"/>
</dbReference>
<evidence type="ECO:0000313" key="3">
    <source>
        <dbReference type="Proteomes" id="UP000320762"/>
    </source>
</evidence>
<keyword evidence="3" id="KW-1185">Reference proteome</keyword>
<feature type="compositionally biased region" description="Low complexity" evidence="1">
    <location>
        <begin position="286"/>
        <end position="297"/>
    </location>
</feature>
<gene>
    <name evidence="2" type="ORF">BD626DRAFT_607153</name>
</gene>
<sequence length="730" mass="82754">IKRRVYPRIFTYSADYPEKVLIATIRDLGSCPCPRCTISKAQIRGLGSEDDRKTRRESRRVDDALRREKISDARDIIYDDGYAVNSQAVEDLLFDESWVPTESAFSRFASQLTRTHFDVFQTLVVDIMHEFELGVWKAAFTQLIRMLHSLDRSKVLLLNERFRMVPCFGRDIIRRFQSNVADMKQLAARDFEDILQCSIPCFEGLFDNPEHDDFVQQLLYLMAYWHSLAKLRMHTTSSVDILDRATTELGKALRHFADDICPAYTTYETDREYATRKRAEAKRASKASGPSSSSVAGTTNSGRKSKTFSLATIKLHFLGDAAWHVRMFGSLLQISTQPGESEHRVLKRRRLRMSPSKLEAQFAKHEVSEWVHKRMHEELEAPLSSRATAAASPTTPSQTTASRNPSSAKTTRKNYVPHHHIPKDQSGEKYYLSRWLAAHANDPAFKDFLPKLKSHLLARFESKAAASDEPDYTREEWSKIDIEHNRIFPHATAGINFTTYDVRREQDTLHVTHDKHNGKLAQISHNGRCNVMVLSNEEKDASGRRPSGAFWYARVLGIFHANVFRDQDADKPVRMEFLWVRWYGSEPEWTGGPGALRLDRIGYVREDDSSGAFGFLDPALVVRACHLIPAFAHGRTASLLSSSVARDNITGDWESYYVARFVDRDMMMRYLGLGVGHLNAADFPHEVHQLCSMKDSEGGEGSGLSDDGEKDTYPAAASDAESAAESDVLL</sequence>
<accession>A0A550BRK6</accession>
<dbReference type="InterPro" id="IPR041078">
    <property type="entry name" value="Plavaka"/>
</dbReference>
<feature type="compositionally biased region" description="Low complexity" evidence="1">
    <location>
        <begin position="715"/>
        <end position="730"/>
    </location>
</feature>
<dbReference type="EMBL" id="VDMD01000267">
    <property type="protein sequence ID" value="TRM55172.1"/>
    <property type="molecule type" value="Genomic_DNA"/>
</dbReference>
<dbReference type="STRING" id="97359.A0A550BRK6"/>
<organism evidence="2 3">
    <name type="scientific">Schizophyllum amplum</name>
    <dbReference type="NCBI Taxonomy" id="97359"/>
    <lineage>
        <taxon>Eukaryota</taxon>
        <taxon>Fungi</taxon>
        <taxon>Dikarya</taxon>
        <taxon>Basidiomycota</taxon>
        <taxon>Agaricomycotina</taxon>
        <taxon>Agaricomycetes</taxon>
        <taxon>Agaricomycetidae</taxon>
        <taxon>Agaricales</taxon>
        <taxon>Schizophyllaceae</taxon>
        <taxon>Schizophyllum</taxon>
    </lineage>
</organism>
<feature type="non-terminal residue" evidence="2">
    <location>
        <position position="1"/>
    </location>
</feature>
<evidence type="ECO:0000256" key="1">
    <source>
        <dbReference type="SAM" id="MobiDB-lite"/>
    </source>
</evidence>
<evidence type="ECO:0000313" key="2">
    <source>
        <dbReference type="EMBL" id="TRM55172.1"/>
    </source>
</evidence>
<protein>
    <submittedName>
        <fullName evidence="2">Uncharacterized protein</fullName>
    </submittedName>
</protein>
<feature type="compositionally biased region" description="Low complexity" evidence="1">
    <location>
        <begin position="384"/>
        <end position="403"/>
    </location>
</feature>
<proteinExistence type="predicted"/>